<sequence length="201" mass="23065">MILPVSTPKLVRLHLQENEITHQLTSNICNLKNLTYLNLRESTLDDNQLSLIIDNCKKLIVLDISYIDELTDVSLRNTTSLPHLECLGVGFNQDFTDAGFVILSGNLKMLDVSHTNISNNAILMILRKMQSLKQLDLSFLEDLDMSFVESAIEIVRRRSNNIQLKVDLLDTPIDVEEIRNTCPLIKFEYGSVRFDFYNYVK</sequence>
<comment type="caution">
    <text evidence="1">The sequence shown here is derived from an EMBL/GenBank/DDBJ whole genome shotgun (WGS) entry which is preliminary data.</text>
</comment>
<evidence type="ECO:0000313" key="2">
    <source>
        <dbReference type="Proteomes" id="UP001239111"/>
    </source>
</evidence>
<evidence type="ECO:0000313" key="1">
    <source>
        <dbReference type="EMBL" id="KAJ8673228.1"/>
    </source>
</evidence>
<keyword evidence="2" id="KW-1185">Reference proteome</keyword>
<protein>
    <submittedName>
        <fullName evidence="1">Uncharacterized protein</fullName>
    </submittedName>
</protein>
<dbReference type="Proteomes" id="UP001239111">
    <property type="component" value="Chromosome 3"/>
</dbReference>
<proteinExistence type="predicted"/>
<reference evidence="1" key="1">
    <citation type="submission" date="2023-04" db="EMBL/GenBank/DDBJ databases">
        <title>A chromosome-level genome assembly of the parasitoid wasp Eretmocerus hayati.</title>
        <authorList>
            <person name="Zhong Y."/>
            <person name="Liu S."/>
            <person name="Liu Y."/>
        </authorList>
    </citation>
    <scope>NUCLEOTIDE SEQUENCE</scope>
    <source>
        <strain evidence="1">ZJU_SS_LIU_2023</strain>
    </source>
</reference>
<accession>A0ACC2NQT2</accession>
<dbReference type="EMBL" id="CM056743">
    <property type="protein sequence ID" value="KAJ8673228.1"/>
    <property type="molecule type" value="Genomic_DNA"/>
</dbReference>
<gene>
    <name evidence="1" type="ORF">QAD02_004490</name>
</gene>
<name>A0ACC2NQT2_9HYME</name>
<organism evidence="1 2">
    <name type="scientific">Eretmocerus hayati</name>
    <dbReference type="NCBI Taxonomy" id="131215"/>
    <lineage>
        <taxon>Eukaryota</taxon>
        <taxon>Metazoa</taxon>
        <taxon>Ecdysozoa</taxon>
        <taxon>Arthropoda</taxon>
        <taxon>Hexapoda</taxon>
        <taxon>Insecta</taxon>
        <taxon>Pterygota</taxon>
        <taxon>Neoptera</taxon>
        <taxon>Endopterygota</taxon>
        <taxon>Hymenoptera</taxon>
        <taxon>Apocrita</taxon>
        <taxon>Proctotrupomorpha</taxon>
        <taxon>Chalcidoidea</taxon>
        <taxon>Aphelinidae</taxon>
        <taxon>Aphelininae</taxon>
        <taxon>Eretmocerus</taxon>
    </lineage>
</organism>